<proteinExistence type="predicted"/>
<dbReference type="Proteomes" id="UP000252139">
    <property type="component" value="Unassembled WGS sequence"/>
</dbReference>
<dbReference type="OrthoDB" id="5376140at2759"/>
<keyword evidence="3" id="KW-1185">Reference proteome</keyword>
<feature type="compositionally biased region" description="Polar residues" evidence="1">
    <location>
        <begin position="84"/>
        <end position="94"/>
    </location>
</feature>
<comment type="caution">
    <text evidence="2">The sequence shown here is derived from an EMBL/GenBank/DDBJ whole genome shotgun (WGS) entry which is preliminary data.</text>
</comment>
<feature type="compositionally biased region" description="Low complexity" evidence="1">
    <location>
        <begin position="22"/>
        <end position="34"/>
    </location>
</feature>
<evidence type="ECO:0000313" key="3">
    <source>
        <dbReference type="Proteomes" id="UP000252139"/>
    </source>
</evidence>
<feature type="compositionally biased region" description="Basic and acidic residues" evidence="1">
    <location>
        <begin position="36"/>
        <end position="46"/>
    </location>
</feature>
<feature type="compositionally biased region" description="Pro residues" evidence="1">
    <location>
        <begin position="180"/>
        <end position="196"/>
    </location>
</feature>
<protein>
    <submittedName>
        <fullName evidence="2">Uncharacterized protein</fullName>
    </submittedName>
</protein>
<sequence length="737" mass="82784">ALTTNQQASTEHFKSTLYKNTASSLASSSNNNLSMDKSEQQTKELLSHTFPTKKPQWPPASIQPPNKVQTVSPRPDQQQDQQQHSNILTPSQPLAATASTSVTASQPSKPLIQTTKLPAQAAQSSIQTQVPAQTPKAVQQVSVPALQSPKPVQGKHPEVPKSIQQQTIPQPSEPVQQQQPIPPKPTQVPTPQPPKPVQQVSAPTPQPLKSVQQQQVTSSRPILQQQQAILPKPIFQQQQSTTQLPSFVLSSPRPHQYKLAEQGLKYKLNQQTPRQDQPKISIIHEARDPRLKTIVGKDPRIKKQQQSDPKQSPETNGELLEHKDLEMDVVLFKGDKEIAPITLKRKQKCYHRDKIIQLINAQAKGPNQLHIISYLPLRALNEIIHNRRVTLIDILMTKSLVNFGKLRSFLQVNEIAGLAYDTNNTKDILVLLPVIDLHKLTNVPSDHGLMNYYHQLCAIYIEGVPEKPNIIEGFSGVGPLTNRDYTMLEWELTAAYLRFPPELKRLRTEAKFFIYGNSLAATLLAKSLNATHTQSSPKSHVMMFDRYNKTIFTKSLTRHKKEPSTQIWEFGVPDLSTGDMLPPEQVFPNYSGGFITTDAKNIIHRPGIIDDISEQVAKLNADTIANGKWKFVLPHNFFVQMKHVINSEIHATAGREAVVKIALALSEGRLDILRVWSSGEIQEKDSLEFMDNIAHNYYKEHQFFIYVDDIDAIPVNKRLNSIDFVTSANIYSSFALI</sequence>
<feature type="region of interest" description="Disordered" evidence="1">
    <location>
        <begin position="147"/>
        <end position="220"/>
    </location>
</feature>
<gene>
    <name evidence="2" type="ORF">CU097_000789</name>
</gene>
<feature type="region of interest" description="Disordered" evidence="1">
    <location>
        <begin position="1"/>
        <end position="117"/>
    </location>
</feature>
<feature type="region of interest" description="Disordered" evidence="1">
    <location>
        <begin position="269"/>
        <end position="319"/>
    </location>
</feature>
<reference evidence="2 3" key="1">
    <citation type="journal article" date="2018" name="G3 (Bethesda)">
        <title>Phylogenetic and Phylogenomic Definition of Rhizopus Species.</title>
        <authorList>
            <person name="Gryganskyi A.P."/>
            <person name="Golan J."/>
            <person name="Dolatabadi S."/>
            <person name="Mondo S."/>
            <person name="Robb S."/>
            <person name="Idnurm A."/>
            <person name="Muszewska A."/>
            <person name="Steczkiewicz K."/>
            <person name="Masonjones S."/>
            <person name="Liao H.L."/>
            <person name="Gajdeczka M.T."/>
            <person name="Anike F."/>
            <person name="Vuek A."/>
            <person name="Anishchenko I.M."/>
            <person name="Voigt K."/>
            <person name="de Hoog G.S."/>
            <person name="Smith M.E."/>
            <person name="Heitman J."/>
            <person name="Vilgalys R."/>
            <person name="Stajich J.E."/>
        </authorList>
    </citation>
    <scope>NUCLEOTIDE SEQUENCE [LARGE SCALE GENOMIC DNA]</scope>
    <source>
        <strain evidence="2 3">CBS 357.93</strain>
    </source>
</reference>
<feature type="compositionally biased region" description="Low complexity" evidence="1">
    <location>
        <begin position="304"/>
        <end position="313"/>
    </location>
</feature>
<dbReference type="AlphaFoldDB" id="A0A367JDP2"/>
<feature type="compositionally biased region" description="Polar residues" evidence="1">
    <location>
        <begin position="63"/>
        <end position="72"/>
    </location>
</feature>
<evidence type="ECO:0000256" key="1">
    <source>
        <dbReference type="SAM" id="MobiDB-lite"/>
    </source>
</evidence>
<dbReference type="STRING" id="86630.A0A367JDP2"/>
<dbReference type="EMBL" id="PJQL01001552">
    <property type="protein sequence ID" value="RCH87989.1"/>
    <property type="molecule type" value="Genomic_DNA"/>
</dbReference>
<feature type="non-terminal residue" evidence="2">
    <location>
        <position position="1"/>
    </location>
</feature>
<feature type="compositionally biased region" description="Low complexity" evidence="1">
    <location>
        <begin position="168"/>
        <end position="179"/>
    </location>
</feature>
<feature type="compositionally biased region" description="Low complexity" evidence="1">
    <location>
        <begin position="95"/>
        <end position="105"/>
    </location>
</feature>
<name>A0A367JDP2_RHIAZ</name>
<organism evidence="2 3">
    <name type="scientific">Rhizopus azygosporus</name>
    <name type="common">Rhizopus microsporus var. azygosporus</name>
    <dbReference type="NCBI Taxonomy" id="86630"/>
    <lineage>
        <taxon>Eukaryota</taxon>
        <taxon>Fungi</taxon>
        <taxon>Fungi incertae sedis</taxon>
        <taxon>Mucoromycota</taxon>
        <taxon>Mucoromycotina</taxon>
        <taxon>Mucoromycetes</taxon>
        <taxon>Mucorales</taxon>
        <taxon>Mucorineae</taxon>
        <taxon>Rhizopodaceae</taxon>
        <taxon>Rhizopus</taxon>
    </lineage>
</organism>
<feature type="compositionally biased region" description="Polar residues" evidence="1">
    <location>
        <begin position="106"/>
        <end position="117"/>
    </location>
</feature>
<feature type="compositionally biased region" description="Basic and acidic residues" evidence="1">
    <location>
        <begin position="282"/>
        <end position="301"/>
    </location>
</feature>
<feature type="compositionally biased region" description="Polar residues" evidence="1">
    <location>
        <begin position="1"/>
        <end position="10"/>
    </location>
</feature>
<accession>A0A367JDP2</accession>
<evidence type="ECO:0000313" key="2">
    <source>
        <dbReference type="EMBL" id="RCH87989.1"/>
    </source>
</evidence>
<feature type="compositionally biased region" description="Polar residues" evidence="1">
    <location>
        <begin position="207"/>
        <end position="220"/>
    </location>
</feature>